<evidence type="ECO:0000313" key="2">
    <source>
        <dbReference type="Proteomes" id="UP000323300"/>
    </source>
</evidence>
<gene>
    <name evidence="1" type="ORF">SAMN04488498_12610</name>
</gene>
<name>A0A1I4EFA0_9HYPH</name>
<organism evidence="1 2">
    <name type="scientific">Neomesorhizobium albiziae</name>
    <dbReference type="NCBI Taxonomy" id="335020"/>
    <lineage>
        <taxon>Bacteria</taxon>
        <taxon>Pseudomonadati</taxon>
        <taxon>Pseudomonadota</taxon>
        <taxon>Alphaproteobacteria</taxon>
        <taxon>Hyphomicrobiales</taxon>
        <taxon>Phyllobacteriaceae</taxon>
        <taxon>Neomesorhizobium</taxon>
    </lineage>
</organism>
<evidence type="ECO:0000313" key="1">
    <source>
        <dbReference type="EMBL" id="SFL04445.1"/>
    </source>
</evidence>
<dbReference type="Proteomes" id="UP000323300">
    <property type="component" value="Unassembled WGS sequence"/>
</dbReference>
<protein>
    <submittedName>
        <fullName evidence="1">Uncharacterized protein</fullName>
    </submittedName>
</protein>
<reference evidence="1 2" key="1">
    <citation type="submission" date="2016-10" db="EMBL/GenBank/DDBJ databases">
        <authorList>
            <person name="Varghese N."/>
            <person name="Submissions S."/>
        </authorList>
    </citation>
    <scope>NUCLEOTIDE SEQUENCE [LARGE SCALE GENOMIC DNA]</scope>
    <source>
        <strain evidence="1 2">DSM 21822</strain>
    </source>
</reference>
<sequence>MFEQFVSSSPQTSPELYEVRKNDAGVIGAVIDKNYEQIVVCIQNFDKREPVSQEMPDARCSVGQESKWLRIILLVEGRTYIFLFSPNA</sequence>
<dbReference type="AlphaFoldDB" id="A0A1I4EFA0"/>
<dbReference type="EMBL" id="FOSL01000026">
    <property type="protein sequence ID" value="SFL04445.1"/>
    <property type="molecule type" value="Genomic_DNA"/>
</dbReference>
<accession>A0A1I4EFA0</accession>
<proteinExistence type="predicted"/>
<keyword evidence="2" id="KW-1185">Reference proteome</keyword>